<dbReference type="OrthoDB" id="411368at2"/>
<dbReference type="Gene3D" id="1.10.1760.20">
    <property type="match status" value="1"/>
</dbReference>
<keyword evidence="5" id="KW-1185">Reference proteome</keyword>
<dbReference type="Proteomes" id="UP000286268">
    <property type="component" value="Chromosome"/>
</dbReference>
<evidence type="ECO:0000256" key="3">
    <source>
        <dbReference type="SAM" id="Phobius"/>
    </source>
</evidence>
<gene>
    <name evidence="4" type="ORF">C1I91_00805</name>
</gene>
<proteinExistence type="predicted"/>
<organism evidence="4 5">
    <name type="scientific">Clostridium manihotivorum</name>
    <dbReference type="NCBI Taxonomy" id="2320868"/>
    <lineage>
        <taxon>Bacteria</taxon>
        <taxon>Bacillati</taxon>
        <taxon>Bacillota</taxon>
        <taxon>Clostridia</taxon>
        <taxon>Eubacteriales</taxon>
        <taxon>Clostridiaceae</taxon>
        <taxon>Clostridium</taxon>
    </lineage>
</organism>
<keyword evidence="3" id="KW-0472">Membrane</keyword>
<evidence type="ECO:0000256" key="1">
    <source>
        <dbReference type="ARBA" id="ARBA00022692"/>
    </source>
</evidence>
<feature type="transmembrane region" description="Helical" evidence="3">
    <location>
        <begin position="107"/>
        <end position="129"/>
    </location>
</feature>
<accession>A0A3R5WZD9</accession>
<keyword evidence="1 3" id="KW-0812">Transmembrane</keyword>
<protein>
    <recommendedName>
        <fullName evidence="6">ECF transporter S component</fullName>
    </recommendedName>
</protein>
<dbReference type="PANTHER" id="PTHR37815:SF3">
    <property type="entry name" value="UPF0397 PROTEIN SPR0429"/>
    <property type="match status" value="1"/>
</dbReference>
<feature type="transmembrane region" description="Helical" evidence="3">
    <location>
        <begin position="6"/>
        <end position="24"/>
    </location>
</feature>
<sequence length="171" mass="18087">MKTKNVVYIGLLAALCFVATYINIPLNLGGAKTMIHLGTTAIFISAVMIGPEAGFAGAIGCGLFDLLDPAYASYAIFTFIIKGLQGYSAGKIAFLGSKKGESPIQNLFAFLVGAIVSLIGYFFVDWLVFYNLPVALQHTLTSIATSVIGIIFSLVVTSIIKPITKKANIGL</sequence>
<evidence type="ECO:0000256" key="2">
    <source>
        <dbReference type="ARBA" id="ARBA00022989"/>
    </source>
</evidence>
<dbReference type="GO" id="GO:0016020">
    <property type="term" value="C:membrane"/>
    <property type="evidence" value="ECO:0007669"/>
    <property type="project" value="InterPro"/>
</dbReference>
<evidence type="ECO:0008006" key="6">
    <source>
        <dbReference type="Google" id="ProtNLM"/>
    </source>
</evidence>
<dbReference type="RefSeq" id="WP_128210788.1">
    <property type="nucleotide sequence ID" value="NZ_CP025746.1"/>
</dbReference>
<dbReference type="PANTHER" id="PTHR37815">
    <property type="entry name" value="UPF0397 PROTEIN BC_2624-RELATED"/>
    <property type="match status" value="1"/>
</dbReference>
<dbReference type="AlphaFoldDB" id="A0A3R5WZD9"/>
<dbReference type="EMBL" id="CP025746">
    <property type="protein sequence ID" value="QAA30337.1"/>
    <property type="molecule type" value="Genomic_DNA"/>
</dbReference>
<evidence type="ECO:0000313" key="5">
    <source>
        <dbReference type="Proteomes" id="UP000286268"/>
    </source>
</evidence>
<feature type="transmembrane region" description="Helical" evidence="3">
    <location>
        <begin position="36"/>
        <end position="59"/>
    </location>
</feature>
<dbReference type="Pfam" id="PF07155">
    <property type="entry name" value="ECF-ribofla_trS"/>
    <property type="match status" value="1"/>
</dbReference>
<dbReference type="InterPro" id="IPR009825">
    <property type="entry name" value="ECF_substrate-spec-like"/>
</dbReference>
<dbReference type="KEGG" id="cmah:C1I91_00805"/>
<feature type="transmembrane region" description="Helical" evidence="3">
    <location>
        <begin position="71"/>
        <end position="95"/>
    </location>
</feature>
<feature type="transmembrane region" description="Helical" evidence="3">
    <location>
        <begin position="135"/>
        <end position="156"/>
    </location>
</feature>
<reference evidence="4 5" key="1">
    <citation type="submission" date="2018-01" db="EMBL/GenBank/DDBJ databases">
        <title>Genome Sequencing and Assembly of Anaerobacter polyendosporus strain CT4.</title>
        <authorList>
            <person name="Tachaapaikoon C."/>
            <person name="Sutheeworapong S."/>
            <person name="Jenjaroenpun P."/>
            <person name="Wongsurawat T."/>
            <person name="Nookeaw I."/>
            <person name="Cheawchanlertfa P."/>
            <person name="Kosugi A."/>
            <person name="Cheevadhanarak S."/>
            <person name="Ratanakhanokchai K."/>
        </authorList>
    </citation>
    <scope>NUCLEOTIDE SEQUENCE [LARGE SCALE GENOMIC DNA]</scope>
    <source>
        <strain evidence="4 5">CT4</strain>
    </source>
</reference>
<evidence type="ECO:0000313" key="4">
    <source>
        <dbReference type="EMBL" id="QAA30337.1"/>
    </source>
</evidence>
<name>A0A3R5WZD9_9CLOT</name>
<keyword evidence="2 3" id="KW-1133">Transmembrane helix</keyword>